<protein>
    <submittedName>
        <fullName evidence="2">Uncharacterized protein</fullName>
    </submittedName>
</protein>
<evidence type="ECO:0000313" key="2">
    <source>
        <dbReference type="EMBL" id="MEU6806995.1"/>
    </source>
</evidence>
<organism evidence="2 3">
    <name type="scientific">Streptomyces neyagawaensis</name>
    <dbReference type="NCBI Taxonomy" id="42238"/>
    <lineage>
        <taxon>Bacteria</taxon>
        <taxon>Bacillati</taxon>
        <taxon>Actinomycetota</taxon>
        <taxon>Actinomycetes</taxon>
        <taxon>Kitasatosporales</taxon>
        <taxon>Streptomycetaceae</taxon>
        <taxon>Streptomyces</taxon>
    </lineage>
</organism>
<dbReference type="RefSeq" id="WP_359703023.1">
    <property type="nucleotide sequence ID" value="NZ_JBEYXT010000420.1"/>
</dbReference>
<gene>
    <name evidence="2" type="ORF">ABZ931_39440</name>
</gene>
<reference evidence="2 3" key="1">
    <citation type="submission" date="2024-06" db="EMBL/GenBank/DDBJ databases">
        <title>The Natural Products Discovery Center: Release of the First 8490 Sequenced Strains for Exploring Actinobacteria Biosynthetic Diversity.</title>
        <authorList>
            <person name="Kalkreuter E."/>
            <person name="Kautsar S.A."/>
            <person name="Yang D."/>
            <person name="Bader C.D."/>
            <person name="Teijaro C.N."/>
            <person name="Fluegel L."/>
            <person name="Davis C.M."/>
            <person name="Simpson J.R."/>
            <person name="Lauterbach L."/>
            <person name="Steele A.D."/>
            <person name="Gui C."/>
            <person name="Meng S."/>
            <person name="Li G."/>
            <person name="Viehrig K."/>
            <person name="Ye F."/>
            <person name="Su P."/>
            <person name="Kiefer A.F."/>
            <person name="Nichols A."/>
            <person name="Cepeda A.J."/>
            <person name="Yan W."/>
            <person name="Fan B."/>
            <person name="Jiang Y."/>
            <person name="Adhikari A."/>
            <person name="Zheng C.-J."/>
            <person name="Schuster L."/>
            <person name="Cowan T.M."/>
            <person name="Smanski M.J."/>
            <person name="Chevrette M.G."/>
            <person name="De Carvalho L.P.S."/>
            <person name="Shen B."/>
        </authorList>
    </citation>
    <scope>NUCLEOTIDE SEQUENCE [LARGE SCALE GENOMIC DNA]</scope>
    <source>
        <strain evidence="2 3">NPDC046851</strain>
    </source>
</reference>
<comment type="caution">
    <text evidence="2">The sequence shown here is derived from an EMBL/GenBank/DDBJ whole genome shotgun (WGS) entry which is preliminary data.</text>
</comment>
<dbReference type="Proteomes" id="UP001551189">
    <property type="component" value="Unassembled WGS sequence"/>
</dbReference>
<dbReference type="EMBL" id="JBEYXT010000420">
    <property type="protein sequence ID" value="MEU6806995.1"/>
    <property type="molecule type" value="Genomic_DNA"/>
</dbReference>
<sequence length="163" mass="16396">RSPPAGRPAPGRRPPLARPAAGDEPEAAADGSPVRIPAGGVSIALAGFGARPSADGPHALLAVDSWVEVVPNAEEDTAVAYHADVPDNCAPQALLLAVHPDPGLPWDDDTVADVVRETAAFAELRTVDPDLLPAVGHLLPAVLLAQNVGGGPAGDTASTTLRG</sequence>
<feature type="compositionally biased region" description="Pro residues" evidence="1">
    <location>
        <begin position="1"/>
        <end position="17"/>
    </location>
</feature>
<name>A0ABV3BC39_9ACTN</name>
<accession>A0ABV3BC39</accession>
<feature type="region of interest" description="Disordered" evidence="1">
    <location>
        <begin position="1"/>
        <end position="34"/>
    </location>
</feature>
<proteinExistence type="predicted"/>
<evidence type="ECO:0000313" key="3">
    <source>
        <dbReference type="Proteomes" id="UP001551189"/>
    </source>
</evidence>
<evidence type="ECO:0000256" key="1">
    <source>
        <dbReference type="SAM" id="MobiDB-lite"/>
    </source>
</evidence>
<keyword evidence="3" id="KW-1185">Reference proteome</keyword>
<feature type="non-terminal residue" evidence="2">
    <location>
        <position position="1"/>
    </location>
</feature>